<evidence type="ECO:0000313" key="2">
    <source>
        <dbReference type="EMBL" id="MEC4266741.1"/>
    </source>
</evidence>
<gene>
    <name evidence="2" type="ORF">VOP03_15400</name>
</gene>
<sequence length="417" mass="46778">MEKFRKHIKACFKRVEEKLGKGPCNKWDTHDFKTLSENIQEETGTLLSVSTLKRLSGKVNYASHPNKTTLNALANYIGFKDWGAFSNYCDGKFVKGKKEGKANLPMKPLIAFLLLGIALFSSVFLTARKNDTIYNPDDFAFNGKSVTMGLPNSVVFRYDASAADEKAKIEIQQDWDESKRVLVNKNDSVSTSIYYRPGYFKSKLVVDETIVKEKGILIPTSDWVGVIETDSIPIYLDRKDYRSKKALSIKASSLKKYGVDPRASRTPVGFYQIRDFGELYTTNFEMTASIRNDFKSGKSQCQTAQLVIVHEDGPISIMLADKGCISDIMLYAFNKTIDGKKTDLSGFGVDFTDFVEVKCISKDGKLDIVMDKQPIFSFEVPDIPKKIVGLSIHFEGAGTVQHVSFKNNGEILYSTNF</sequence>
<organism evidence="2 3">
    <name type="scientific">Flagellimonas halotolerans</name>
    <dbReference type="NCBI Taxonomy" id="3112164"/>
    <lineage>
        <taxon>Bacteria</taxon>
        <taxon>Pseudomonadati</taxon>
        <taxon>Bacteroidota</taxon>
        <taxon>Flavobacteriia</taxon>
        <taxon>Flavobacteriales</taxon>
        <taxon>Flavobacteriaceae</taxon>
        <taxon>Flagellimonas</taxon>
    </lineage>
</organism>
<dbReference type="Proteomes" id="UP001355298">
    <property type="component" value="Unassembled WGS sequence"/>
</dbReference>
<keyword evidence="1" id="KW-1133">Transmembrane helix</keyword>
<dbReference type="EMBL" id="JAYMGW010000018">
    <property type="protein sequence ID" value="MEC4266741.1"/>
    <property type="molecule type" value="Genomic_DNA"/>
</dbReference>
<keyword evidence="1" id="KW-0812">Transmembrane</keyword>
<evidence type="ECO:0000256" key="1">
    <source>
        <dbReference type="SAM" id="Phobius"/>
    </source>
</evidence>
<feature type="transmembrane region" description="Helical" evidence="1">
    <location>
        <begin position="109"/>
        <end position="127"/>
    </location>
</feature>
<evidence type="ECO:0000313" key="3">
    <source>
        <dbReference type="Proteomes" id="UP001355298"/>
    </source>
</evidence>
<protein>
    <submittedName>
        <fullName evidence="2">Uncharacterized protein</fullName>
    </submittedName>
</protein>
<proteinExistence type="predicted"/>
<dbReference type="RefSeq" id="WP_326279925.1">
    <property type="nucleotide sequence ID" value="NZ_JAYKYV010000018.1"/>
</dbReference>
<reference evidence="2 3" key="1">
    <citation type="submission" date="2024-01" db="EMBL/GenBank/DDBJ databases">
        <title>The strains designed SYSU M86414 and SYSU M84420 isolated from the marine sediment in San Sha City (Hainan Province, China).</title>
        <authorList>
            <person name="Guo D."/>
        </authorList>
    </citation>
    <scope>NUCLEOTIDE SEQUENCE [LARGE SCALE GENOMIC DNA]</scope>
    <source>
        <strain evidence="2 3">SYSU M84420</strain>
    </source>
</reference>
<keyword evidence="3" id="KW-1185">Reference proteome</keyword>
<accession>A0ABU6IUC0</accession>
<comment type="caution">
    <text evidence="2">The sequence shown here is derived from an EMBL/GenBank/DDBJ whole genome shotgun (WGS) entry which is preliminary data.</text>
</comment>
<keyword evidence="1" id="KW-0472">Membrane</keyword>
<name>A0ABU6IUC0_9FLAO</name>